<dbReference type="Proteomes" id="UP000007800">
    <property type="component" value="Unassembled WGS sequence"/>
</dbReference>
<feature type="compositionally biased region" description="Basic and acidic residues" evidence="2">
    <location>
        <begin position="587"/>
        <end position="608"/>
    </location>
</feature>
<gene>
    <name evidence="3" type="ORF">Pmar_PMAR017183</name>
</gene>
<dbReference type="InParanoid" id="C5LST3"/>
<evidence type="ECO:0000313" key="3">
    <source>
        <dbReference type="EMBL" id="EER00324.1"/>
    </source>
</evidence>
<dbReference type="PANTHER" id="PTHR14332">
    <property type="entry name" value="DISRUPTED IN SCHIZOPHRENIA 1 PROTEIN"/>
    <property type="match status" value="1"/>
</dbReference>
<evidence type="ECO:0000313" key="4">
    <source>
        <dbReference type="Proteomes" id="UP000007800"/>
    </source>
</evidence>
<feature type="compositionally biased region" description="Polar residues" evidence="2">
    <location>
        <begin position="9"/>
        <end position="38"/>
    </location>
</feature>
<protein>
    <submittedName>
        <fullName evidence="3">Uncharacterized protein</fullName>
    </submittedName>
</protein>
<dbReference type="GeneID" id="9050066"/>
<dbReference type="EMBL" id="GG685191">
    <property type="protein sequence ID" value="EER00324.1"/>
    <property type="molecule type" value="Genomic_DNA"/>
</dbReference>
<feature type="coiled-coil region" evidence="1">
    <location>
        <begin position="295"/>
        <end position="341"/>
    </location>
</feature>
<dbReference type="Gene3D" id="1.10.287.1490">
    <property type="match status" value="1"/>
</dbReference>
<feature type="compositionally biased region" description="Low complexity" evidence="2">
    <location>
        <begin position="649"/>
        <end position="658"/>
    </location>
</feature>
<feature type="region of interest" description="Disordered" evidence="2">
    <location>
        <begin position="1"/>
        <end position="41"/>
    </location>
</feature>
<sequence>MGFSKVEDSTNNGEVDRPLQQQSPTSTAGLNTEVSSSRKLYRDEKTQLSVRRKSKLAEYEAAVLGILKSASRESDVVKQLKDVLDRQNRLVEEERYEEASELDTEVAAAREVFVELWRGMAERAKEIQSVEAALRALDEKWKEATVGRTTAVREQLAAVMSSGKEAGASGDDDGRLQLQRSVLEADMRTLEEMKTANAAEEAEVKAAREAVEDAIKEVTGPIDEERQQVDKQRIEVEERIRKLQEELAQLKTTRDECNEKLSRLDGDIVAARGKFRHELDNVEVAEEKFDKKTKAMVLKEELIEQQRKAIEQRENEIHQRREEDLENRRALEEELDALDTSHKVADRWLACCDKLGSAVEGSVGVIVEGAELRASLRRQVTDVAEQLSTLDLEIGRIEEEKQQAVRSRRFGEAKNLSAEGKTVEESIATTEESIRKLRDRSTALRQQLDEAQSKEDGLLDGSTDVTGCGDVLDEMAFGVKARLHYVGEVAEGEGLKPEADMLEALDAEIAKHLPSEVGEKLRVQMAALVDSDTRAVSPQGGDTAKPSESSEGEPLTSGDDVGATGSDSCALQSSANDDVVDTAENDENFRKETVELEHEEVLATRDDVLDSELASLSSQASVDTPRGEETTEEKSDVVEAGEVEEQQSKSESVVQPSSTVSEEVRPSDA</sequence>
<dbReference type="OrthoDB" id="10266393at2759"/>
<evidence type="ECO:0000256" key="1">
    <source>
        <dbReference type="SAM" id="Coils"/>
    </source>
</evidence>
<dbReference type="GO" id="GO:0005815">
    <property type="term" value="C:microtubule organizing center"/>
    <property type="evidence" value="ECO:0007669"/>
    <property type="project" value="TreeGrafter"/>
</dbReference>
<dbReference type="GO" id="GO:0005874">
    <property type="term" value="C:microtubule"/>
    <property type="evidence" value="ECO:0007669"/>
    <property type="project" value="TreeGrafter"/>
</dbReference>
<feature type="coiled-coil region" evidence="1">
    <location>
        <begin position="77"/>
        <end position="140"/>
    </location>
</feature>
<dbReference type="InterPro" id="IPR026081">
    <property type="entry name" value="DISC1"/>
</dbReference>
<reference evidence="3 4" key="1">
    <citation type="submission" date="2008-07" db="EMBL/GenBank/DDBJ databases">
        <authorList>
            <person name="El-Sayed N."/>
            <person name="Caler E."/>
            <person name="Inman J."/>
            <person name="Amedeo P."/>
            <person name="Hass B."/>
            <person name="Wortman J."/>
        </authorList>
    </citation>
    <scope>NUCLEOTIDE SEQUENCE [LARGE SCALE GENOMIC DNA]</scope>
    <source>
        <strain evidence="4">ATCC 50983 / TXsc</strain>
    </source>
</reference>
<feature type="region of interest" description="Disordered" evidence="2">
    <location>
        <begin position="531"/>
        <end position="669"/>
    </location>
</feature>
<evidence type="ECO:0000256" key="2">
    <source>
        <dbReference type="SAM" id="MobiDB-lite"/>
    </source>
</evidence>
<proteinExistence type="predicted"/>
<keyword evidence="4" id="KW-1185">Reference proteome</keyword>
<keyword evidence="1" id="KW-0175">Coiled coil</keyword>
<dbReference type="AlphaFoldDB" id="C5LST3"/>
<feature type="compositionally biased region" description="Basic and acidic residues" evidence="2">
    <location>
        <begin position="625"/>
        <end position="637"/>
    </location>
</feature>
<accession>C5LST3</accession>
<dbReference type="OMA" id="KRDECDE"/>
<organism evidence="4">
    <name type="scientific">Perkinsus marinus (strain ATCC 50983 / TXsc)</name>
    <dbReference type="NCBI Taxonomy" id="423536"/>
    <lineage>
        <taxon>Eukaryota</taxon>
        <taxon>Sar</taxon>
        <taxon>Alveolata</taxon>
        <taxon>Perkinsozoa</taxon>
        <taxon>Perkinsea</taxon>
        <taxon>Perkinsida</taxon>
        <taxon>Perkinsidae</taxon>
        <taxon>Perkinsus</taxon>
    </lineage>
</organism>
<name>C5LST3_PERM5</name>
<feature type="coiled-coil region" evidence="1">
    <location>
        <begin position="183"/>
        <end position="267"/>
    </location>
</feature>
<feature type="coiled-coil region" evidence="1">
    <location>
        <begin position="427"/>
        <end position="454"/>
    </location>
</feature>
<dbReference type="GO" id="GO:0045111">
    <property type="term" value="C:intermediate filament cytoskeleton"/>
    <property type="evidence" value="ECO:0007669"/>
    <property type="project" value="TreeGrafter"/>
</dbReference>
<dbReference type="RefSeq" id="XP_002767606.1">
    <property type="nucleotide sequence ID" value="XM_002767560.1"/>
</dbReference>
<feature type="compositionally biased region" description="Polar residues" evidence="2">
    <location>
        <begin position="565"/>
        <end position="576"/>
    </location>
</feature>
<dbReference type="PANTHER" id="PTHR14332:SF3">
    <property type="entry name" value="DISRUPTED IN SCHIZOPHRENIA 1 PROTEIN"/>
    <property type="match status" value="1"/>
</dbReference>